<keyword evidence="2" id="KW-0472">Membrane</keyword>
<feature type="compositionally biased region" description="Gly residues" evidence="1">
    <location>
        <begin position="103"/>
        <end position="116"/>
    </location>
</feature>
<keyword evidence="4" id="KW-1185">Reference proteome</keyword>
<keyword evidence="2" id="KW-1133">Transmembrane helix</keyword>
<reference evidence="3 4" key="1">
    <citation type="submission" date="2019-06" db="EMBL/GenBank/DDBJ databases">
        <title>Whole genome shotgun sequence of Streptomyces spinoverrucosus NBRC 14228.</title>
        <authorList>
            <person name="Hosoyama A."/>
            <person name="Uohara A."/>
            <person name="Ohji S."/>
            <person name="Ichikawa N."/>
        </authorList>
    </citation>
    <scope>NUCLEOTIDE SEQUENCE [LARGE SCALE GENOMIC DNA]</scope>
    <source>
        <strain evidence="3 4">NBRC 14228</strain>
    </source>
</reference>
<accession>A0A4Y3VEE6</accession>
<evidence type="ECO:0000313" key="3">
    <source>
        <dbReference type="EMBL" id="GEC05297.1"/>
    </source>
</evidence>
<dbReference type="AlphaFoldDB" id="A0A4Y3VEE6"/>
<gene>
    <name evidence="3" type="ORF">SSP24_29520</name>
</gene>
<evidence type="ECO:0000256" key="1">
    <source>
        <dbReference type="SAM" id="MobiDB-lite"/>
    </source>
</evidence>
<name>A0A4Y3VEE6_9ACTN</name>
<evidence type="ECO:0000256" key="2">
    <source>
        <dbReference type="SAM" id="Phobius"/>
    </source>
</evidence>
<dbReference type="InterPro" id="IPR045513">
    <property type="entry name" value="DUF6479"/>
</dbReference>
<feature type="compositionally biased region" description="Basic and acidic residues" evidence="1">
    <location>
        <begin position="56"/>
        <end position="67"/>
    </location>
</feature>
<dbReference type="Pfam" id="PF20087">
    <property type="entry name" value="DUF6479"/>
    <property type="match status" value="1"/>
</dbReference>
<evidence type="ECO:0000313" key="4">
    <source>
        <dbReference type="Proteomes" id="UP000317881"/>
    </source>
</evidence>
<feature type="transmembrane region" description="Helical" evidence="2">
    <location>
        <begin position="12"/>
        <end position="32"/>
    </location>
</feature>
<keyword evidence="2" id="KW-0812">Transmembrane</keyword>
<evidence type="ECO:0008006" key="5">
    <source>
        <dbReference type="Google" id="ProtNLM"/>
    </source>
</evidence>
<protein>
    <recommendedName>
        <fullName evidence="5">Secreted protein</fullName>
    </recommendedName>
</protein>
<organism evidence="3 4">
    <name type="scientific">Streptomyces spinoverrucosus</name>
    <dbReference type="NCBI Taxonomy" id="284043"/>
    <lineage>
        <taxon>Bacteria</taxon>
        <taxon>Bacillati</taxon>
        <taxon>Actinomycetota</taxon>
        <taxon>Actinomycetes</taxon>
        <taxon>Kitasatosporales</taxon>
        <taxon>Streptomycetaceae</taxon>
        <taxon>Streptomyces</taxon>
    </lineage>
</organism>
<dbReference type="EMBL" id="BJND01000020">
    <property type="protein sequence ID" value="GEC05297.1"/>
    <property type="molecule type" value="Genomic_DNA"/>
</dbReference>
<comment type="caution">
    <text evidence="3">The sequence shown here is derived from an EMBL/GenBank/DDBJ whole genome shotgun (WGS) entry which is preliminary data.</text>
</comment>
<feature type="compositionally biased region" description="Basic and acidic residues" evidence="1">
    <location>
        <begin position="36"/>
        <end position="49"/>
    </location>
</feature>
<sequence>MQLAAPSGLLLLVPIVVAVAVLVVLWGGFWLGNRVKLGEPPRPRPEEQPHLPPEGAVHEIRENREPDDVPVIPKGGRPLTPYELTNMRTRPSASKDRPRWGKGTTGSFGGGGLGAH</sequence>
<proteinExistence type="predicted"/>
<dbReference type="Proteomes" id="UP000317881">
    <property type="component" value="Unassembled WGS sequence"/>
</dbReference>
<feature type="region of interest" description="Disordered" evidence="1">
    <location>
        <begin position="36"/>
        <end position="116"/>
    </location>
</feature>